<keyword evidence="1" id="KW-0805">Transcription regulation</keyword>
<dbReference type="PRINTS" id="PR00455">
    <property type="entry name" value="HTHTETR"/>
</dbReference>
<feature type="domain" description="HTH tetR-type" evidence="4">
    <location>
        <begin position="20"/>
        <end position="80"/>
    </location>
</feature>
<dbReference type="InterPro" id="IPR001647">
    <property type="entry name" value="HTH_TetR"/>
</dbReference>
<dbReference type="EMBL" id="UINC01087751">
    <property type="protein sequence ID" value="SVC37384.1"/>
    <property type="molecule type" value="Genomic_DNA"/>
</dbReference>
<dbReference type="InterPro" id="IPR050624">
    <property type="entry name" value="HTH-type_Tx_Regulator"/>
</dbReference>
<dbReference type="Gene3D" id="1.10.10.60">
    <property type="entry name" value="Homeodomain-like"/>
    <property type="match status" value="1"/>
</dbReference>
<dbReference type="FunFam" id="1.10.10.60:FF:000141">
    <property type="entry name" value="TetR family transcriptional regulator"/>
    <property type="match status" value="1"/>
</dbReference>
<keyword evidence="2" id="KW-0238">DNA-binding</keyword>
<protein>
    <recommendedName>
        <fullName evidence="4">HTH tetR-type domain-containing protein</fullName>
    </recommendedName>
</protein>
<dbReference type="PANTHER" id="PTHR43479:SF11">
    <property type="entry name" value="ACREF_ENVCD OPERON REPRESSOR-RELATED"/>
    <property type="match status" value="1"/>
</dbReference>
<evidence type="ECO:0000256" key="1">
    <source>
        <dbReference type="ARBA" id="ARBA00023015"/>
    </source>
</evidence>
<dbReference type="Pfam" id="PF00440">
    <property type="entry name" value="TetR_N"/>
    <property type="match status" value="1"/>
</dbReference>
<organism evidence="5">
    <name type="scientific">marine metagenome</name>
    <dbReference type="NCBI Taxonomy" id="408172"/>
    <lineage>
        <taxon>unclassified sequences</taxon>
        <taxon>metagenomes</taxon>
        <taxon>ecological metagenomes</taxon>
    </lineage>
</organism>
<dbReference type="SUPFAM" id="SSF46689">
    <property type="entry name" value="Homeodomain-like"/>
    <property type="match status" value="1"/>
</dbReference>
<dbReference type="Gene3D" id="1.10.357.10">
    <property type="entry name" value="Tetracycline Repressor, domain 2"/>
    <property type="match status" value="1"/>
</dbReference>
<dbReference type="GO" id="GO:0003677">
    <property type="term" value="F:DNA binding"/>
    <property type="evidence" value="ECO:0007669"/>
    <property type="project" value="UniProtKB-KW"/>
</dbReference>
<dbReference type="SUPFAM" id="SSF48498">
    <property type="entry name" value="Tetracyclin repressor-like, C-terminal domain"/>
    <property type="match status" value="1"/>
</dbReference>
<accession>A0A382LKN4</accession>
<dbReference type="AlphaFoldDB" id="A0A382LKN4"/>
<reference evidence="5" key="1">
    <citation type="submission" date="2018-05" db="EMBL/GenBank/DDBJ databases">
        <authorList>
            <person name="Lanie J.A."/>
            <person name="Ng W.-L."/>
            <person name="Kazmierczak K.M."/>
            <person name="Andrzejewski T.M."/>
            <person name="Davidsen T.M."/>
            <person name="Wayne K.J."/>
            <person name="Tettelin H."/>
            <person name="Glass J.I."/>
            <person name="Rusch D."/>
            <person name="Podicherti R."/>
            <person name="Tsui H.-C.T."/>
            <person name="Winkler M.E."/>
        </authorList>
    </citation>
    <scope>NUCLEOTIDE SEQUENCE</scope>
</reference>
<evidence type="ECO:0000256" key="3">
    <source>
        <dbReference type="ARBA" id="ARBA00023163"/>
    </source>
</evidence>
<evidence type="ECO:0000256" key="2">
    <source>
        <dbReference type="ARBA" id="ARBA00023125"/>
    </source>
</evidence>
<dbReference type="InterPro" id="IPR036271">
    <property type="entry name" value="Tet_transcr_reg_TetR-rel_C_sf"/>
</dbReference>
<dbReference type="InterPro" id="IPR009057">
    <property type="entry name" value="Homeodomain-like_sf"/>
</dbReference>
<proteinExistence type="predicted"/>
<keyword evidence="3" id="KW-0804">Transcription</keyword>
<dbReference type="PROSITE" id="PS50977">
    <property type="entry name" value="HTH_TETR_2"/>
    <property type="match status" value="1"/>
</dbReference>
<gene>
    <name evidence="5" type="ORF">METZ01_LOCUS290238</name>
</gene>
<dbReference type="PANTHER" id="PTHR43479">
    <property type="entry name" value="ACREF/ENVCD OPERON REPRESSOR-RELATED"/>
    <property type="match status" value="1"/>
</dbReference>
<dbReference type="InterPro" id="IPR041490">
    <property type="entry name" value="KstR2_TetR_C"/>
</dbReference>
<dbReference type="Pfam" id="PF17932">
    <property type="entry name" value="TetR_C_24"/>
    <property type="match status" value="1"/>
</dbReference>
<name>A0A382LKN4_9ZZZZ</name>
<evidence type="ECO:0000313" key="5">
    <source>
        <dbReference type="EMBL" id="SVC37384.1"/>
    </source>
</evidence>
<evidence type="ECO:0000259" key="4">
    <source>
        <dbReference type="PROSITE" id="PS50977"/>
    </source>
</evidence>
<sequence length="211" mass="23527">MGELMVEVESKEQPVLEGKEATRKRILDAASEVFSEKGYHDAAVDDIVKASNSSKGSFYFHFPSKQQIFFALVDRLIEAMAHSSEHAIARESGALAKVDAALAAVFENFSRHRTFAKILMVGGVGLGKAFDEKLMAIHQRFAELIKRHLDDAMTEGSISDIDTEIAAYAWLGAVNEILIRWLYTGKPRQLEEALQPLRELLLRSISAYREG</sequence>